<accession>A0A0E9TEP0</accession>
<proteinExistence type="predicted"/>
<evidence type="ECO:0000313" key="1">
    <source>
        <dbReference type="EMBL" id="JAH51208.1"/>
    </source>
</evidence>
<sequence>MPLTGKVAWARKLGSENMSSSLTTKRRKVNSGS</sequence>
<name>A0A0E9TEP0_ANGAN</name>
<organism evidence="1">
    <name type="scientific">Anguilla anguilla</name>
    <name type="common">European freshwater eel</name>
    <name type="synonym">Muraena anguilla</name>
    <dbReference type="NCBI Taxonomy" id="7936"/>
    <lineage>
        <taxon>Eukaryota</taxon>
        <taxon>Metazoa</taxon>
        <taxon>Chordata</taxon>
        <taxon>Craniata</taxon>
        <taxon>Vertebrata</taxon>
        <taxon>Euteleostomi</taxon>
        <taxon>Actinopterygii</taxon>
        <taxon>Neopterygii</taxon>
        <taxon>Teleostei</taxon>
        <taxon>Anguilliformes</taxon>
        <taxon>Anguillidae</taxon>
        <taxon>Anguilla</taxon>
    </lineage>
</organism>
<reference evidence="1" key="1">
    <citation type="submission" date="2014-11" db="EMBL/GenBank/DDBJ databases">
        <authorList>
            <person name="Amaro Gonzalez C."/>
        </authorList>
    </citation>
    <scope>NUCLEOTIDE SEQUENCE</scope>
</reference>
<protein>
    <submittedName>
        <fullName evidence="1">Uncharacterized protein</fullName>
    </submittedName>
</protein>
<reference evidence="1" key="2">
    <citation type="journal article" date="2015" name="Fish Shellfish Immunol.">
        <title>Early steps in the European eel (Anguilla anguilla)-Vibrio vulnificus interaction in the gills: Role of the RtxA13 toxin.</title>
        <authorList>
            <person name="Callol A."/>
            <person name="Pajuelo D."/>
            <person name="Ebbesson L."/>
            <person name="Teles M."/>
            <person name="MacKenzie S."/>
            <person name="Amaro C."/>
        </authorList>
    </citation>
    <scope>NUCLEOTIDE SEQUENCE</scope>
</reference>
<dbReference type="EMBL" id="GBXM01057369">
    <property type="protein sequence ID" value="JAH51208.1"/>
    <property type="molecule type" value="Transcribed_RNA"/>
</dbReference>
<dbReference type="AlphaFoldDB" id="A0A0E9TEP0"/>